<dbReference type="GO" id="GO:0003723">
    <property type="term" value="F:RNA binding"/>
    <property type="evidence" value="ECO:0007669"/>
    <property type="project" value="InterPro"/>
</dbReference>
<evidence type="ECO:0000313" key="5">
    <source>
        <dbReference type="Proteomes" id="UP001085076"/>
    </source>
</evidence>
<evidence type="ECO:0000256" key="1">
    <source>
        <dbReference type="ARBA" id="ARBA00022737"/>
    </source>
</evidence>
<dbReference type="Pfam" id="PF01535">
    <property type="entry name" value="PPR"/>
    <property type="match status" value="3"/>
</dbReference>
<name>A0A9D5CWR4_9LILI</name>
<feature type="region of interest" description="Disordered" evidence="3">
    <location>
        <begin position="28"/>
        <end position="73"/>
    </location>
</feature>
<dbReference type="PANTHER" id="PTHR47926">
    <property type="entry name" value="PENTATRICOPEPTIDE REPEAT-CONTAINING PROTEIN"/>
    <property type="match status" value="1"/>
</dbReference>
<dbReference type="AlphaFoldDB" id="A0A9D5CWR4"/>
<keyword evidence="5" id="KW-1185">Reference proteome</keyword>
<evidence type="ECO:0000313" key="4">
    <source>
        <dbReference type="EMBL" id="KAJ0980499.1"/>
    </source>
</evidence>
<dbReference type="NCBIfam" id="TIGR00756">
    <property type="entry name" value="PPR"/>
    <property type="match status" value="1"/>
</dbReference>
<comment type="caution">
    <text evidence="4">The sequence shown here is derived from an EMBL/GenBank/DDBJ whole genome shotgun (WGS) entry which is preliminary data.</text>
</comment>
<accession>A0A9D5CWR4</accession>
<dbReference type="Gene3D" id="1.25.40.10">
    <property type="entry name" value="Tetratricopeptide repeat domain"/>
    <property type="match status" value="2"/>
</dbReference>
<dbReference type="InterPro" id="IPR046960">
    <property type="entry name" value="PPR_At4g14850-like_plant"/>
</dbReference>
<dbReference type="PANTHER" id="PTHR47926:SF361">
    <property type="entry name" value="PENTACOTRIPEPTIDE-REPEAT REGION OF PRORP DOMAIN-CONTAINING PROTEIN"/>
    <property type="match status" value="1"/>
</dbReference>
<organism evidence="4 5">
    <name type="scientific">Dioscorea zingiberensis</name>
    <dbReference type="NCBI Taxonomy" id="325984"/>
    <lineage>
        <taxon>Eukaryota</taxon>
        <taxon>Viridiplantae</taxon>
        <taxon>Streptophyta</taxon>
        <taxon>Embryophyta</taxon>
        <taxon>Tracheophyta</taxon>
        <taxon>Spermatophyta</taxon>
        <taxon>Magnoliopsida</taxon>
        <taxon>Liliopsida</taxon>
        <taxon>Dioscoreales</taxon>
        <taxon>Dioscoreaceae</taxon>
        <taxon>Dioscorea</taxon>
    </lineage>
</organism>
<protein>
    <recommendedName>
        <fullName evidence="6">Pentatricopeptide repeat-containing protein</fullName>
    </recommendedName>
</protein>
<dbReference type="GO" id="GO:0009451">
    <property type="term" value="P:RNA modification"/>
    <property type="evidence" value="ECO:0007669"/>
    <property type="project" value="InterPro"/>
</dbReference>
<dbReference type="InterPro" id="IPR011990">
    <property type="entry name" value="TPR-like_helical_dom_sf"/>
</dbReference>
<reference evidence="4" key="2">
    <citation type="journal article" date="2022" name="Hortic Res">
        <title>The genome of Dioscorea zingiberensis sheds light on the biosynthesis, origin and evolution of the medicinally important diosgenin saponins.</title>
        <authorList>
            <person name="Li Y."/>
            <person name="Tan C."/>
            <person name="Li Z."/>
            <person name="Guo J."/>
            <person name="Li S."/>
            <person name="Chen X."/>
            <person name="Wang C."/>
            <person name="Dai X."/>
            <person name="Yang H."/>
            <person name="Song W."/>
            <person name="Hou L."/>
            <person name="Xu J."/>
            <person name="Tong Z."/>
            <person name="Xu A."/>
            <person name="Yuan X."/>
            <person name="Wang W."/>
            <person name="Yang Q."/>
            <person name="Chen L."/>
            <person name="Sun Z."/>
            <person name="Wang K."/>
            <person name="Pan B."/>
            <person name="Chen J."/>
            <person name="Bao Y."/>
            <person name="Liu F."/>
            <person name="Qi X."/>
            <person name="Gang D.R."/>
            <person name="Wen J."/>
            <person name="Li J."/>
        </authorList>
    </citation>
    <scope>NUCLEOTIDE SEQUENCE</scope>
    <source>
        <strain evidence="4">Dzin_1.0</strain>
    </source>
</reference>
<reference evidence="4" key="1">
    <citation type="submission" date="2021-03" db="EMBL/GenBank/DDBJ databases">
        <authorList>
            <person name="Li Z."/>
            <person name="Yang C."/>
        </authorList>
    </citation>
    <scope>NUCLEOTIDE SEQUENCE</scope>
    <source>
        <strain evidence="4">Dzin_1.0</strain>
        <tissue evidence="4">Leaf</tissue>
    </source>
</reference>
<feature type="repeat" description="PPR" evidence="2">
    <location>
        <begin position="159"/>
        <end position="193"/>
    </location>
</feature>
<dbReference type="OrthoDB" id="1893323at2759"/>
<proteinExistence type="predicted"/>
<gene>
    <name evidence="4" type="ORF">J5N97_008754</name>
</gene>
<dbReference type="PROSITE" id="PS51375">
    <property type="entry name" value="PPR"/>
    <property type="match status" value="1"/>
</dbReference>
<keyword evidence="1" id="KW-0677">Repeat</keyword>
<sequence length="394" mass="43531">MELTTRTTANPSMPHLIAHSKNTTRLKMTRKRASPSTRTMATPQLLRRPQLPSITITSPERIDEESSTRSSRPSDVLRLLDVLQLPVDADTYSSLIKECIDSRDAVEGAKIHAHIQRTRGSTRITRRHSILTDRLLLMYAACGRLEDARELFDQMPVRDVISRVIMVAALSHGGDHVEAAQLFVEMHESGCARGSALFFDAVMAILGSCARAGDLHLGQQVHGLTLKLVGSSACAHVARSLVRLYCRKDQFDRAFLAFREMRRLAGNKKRNCHSSSFQSVLRACGSVGDEGWSGMQVHADTIKTGLDRDPFVGSGLVRMYGKCGQLGYARTVFDVIDSGLRDTVCWNAMLASILGQQGCSTLELLRFIGEMRAAGMEPQESMLNEVMITLVLET</sequence>
<dbReference type="EMBL" id="JAGGNH010000002">
    <property type="protein sequence ID" value="KAJ0980499.1"/>
    <property type="molecule type" value="Genomic_DNA"/>
</dbReference>
<dbReference type="InterPro" id="IPR002885">
    <property type="entry name" value="PPR_rpt"/>
</dbReference>
<evidence type="ECO:0000256" key="3">
    <source>
        <dbReference type="SAM" id="MobiDB-lite"/>
    </source>
</evidence>
<evidence type="ECO:0008006" key="6">
    <source>
        <dbReference type="Google" id="ProtNLM"/>
    </source>
</evidence>
<evidence type="ECO:0000256" key="2">
    <source>
        <dbReference type="PROSITE-ProRule" id="PRU00708"/>
    </source>
</evidence>
<dbReference type="Proteomes" id="UP001085076">
    <property type="component" value="Miscellaneous, Linkage group lg02"/>
</dbReference>